<evidence type="ECO:0000259" key="2">
    <source>
        <dbReference type="Pfam" id="PF14088"/>
    </source>
</evidence>
<dbReference type="Gene3D" id="3.40.1350.10">
    <property type="match status" value="1"/>
</dbReference>
<dbReference type="InterPro" id="IPR025364">
    <property type="entry name" value="DUF4268"/>
</dbReference>
<dbReference type="Pfam" id="PF14088">
    <property type="entry name" value="DUF4268"/>
    <property type="match status" value="1"/>
</dbReference>
<gene>
    <name evidence="3" type="ORF">Ani05nite_40060</name>
</gene>
<proteinExistence type="predicted"/>
<feature type="domain" description="DUF4268" evidence="2">
    <location>
        <begin position="213"/>
        <end position="344"/>
    </location>
</feature>
<reference evidence="3" key="1">
    <citation type="submission" date="2021-01" db="EMBL/GenBank/DDBJ databases">
        <title>Whole genome shotgun sequence of Actinoplanes nipponensis NBRC 14063.</title>
        <authorList>
            <person name="Komaki H."/>
            <person name="Tamura T."/>
        </authorList>
    </citation>
    <scope>NUCLEOTIDE SEQUENCE</scope>
    <source>
        <strain evidence="3">NBRC 14063</strain>
    </source>
</reference>
<organism evidence="3 4">
    <name type="scientific">Actinoplanes nipponensis</name>
    <dbReference type="NCBI Taxonomy" id="135950"/>
    <lineage>
        <taxon>Bacteria</taxon>
        <taxon>Bacillati</taxon>
        <taxon>Actinomycetota</taxon>
        <taxon>Actinomycetes</taxon>
        <taxon>Micromonosporales</taxon>
        <taxon>Micromonosporaceae</taxon>
        <taxon>Actinoplanes</taxon>
    </lineage>
</organism>
<protein>
    <recommendedName>
        <fullName evidence="2">DUF4268 domain-containing protein</fullName>
    </recommendedName>
</protein>
<dbReference type="GO" id="GO:0003676">
    <property type="term" value="F:nucleic acid binding"/>
    <property type="evidence" value="ECO:0007669"/>
    <property type="project" value="InterPro"/>
</dbReference>
<dbReference type="Proteomes" id="UP000647172">
    <property type="component" value="Unassembled WGS sequence"/>
</dbReference>
<evidence type="ECO:0000313" key="3">
    <source>
        <dbReference type="EMBL" id="GIE50472.1"/>
    </source>
</evidence>
<dbReference type="InterPro" id="IPR011856">
    <property type="entry name" value="tRNA_endonuc-like_dom_sf"/>
</dbReference>
<keyword evidence="4" id="KW-1185">Reference proteome</keyword>
<accession>A0A919JJV5</accession>
<dbReference type="AlphaFoldDB" id="A0A919JJV5"/>
<sequence length="366" mass="39827">MQDAVRGSPAPSPPVSAAQALDGDPPAGRSDARSPLVTLTSLEPVAVTAVWPTEPHHFTPWLLANGDLLSQVLGLDVELEAREYKVGKFSLDVIGREVATGTPVIIENQYGATDHSHLGQILTYAGGTKPTTIIWVAEQFREEHRAALEWLNTHTDPTIRFFGVRLAAVTLAGAPAGLVAPLLELVVKPNDWEKLAMAATAAGTAETTPTQELYRHFWSEFEVQAKARGWTNASAPATNWWSMPTGVTGATWEVSYAMYGCRSQLYFGHPDPDINSARWQVLRQGSAEIEKEFGDELVFDDLPNNKSCRIEARLLGPKIGERERWPEVLSWMLDTQQRLRAAVATVGGVPAVTAPPTTDDSDAAEV</sequence>
<evidence type="ECO:0000256" key="1">
    <source>
        <dbReference type="SAM" id="MobiDB-lite"/>
    </source>
</evidence>
<evidence type="ECO:0000313" key="4">
    <source>
        <dbReference type="Proteomes" id="UP000647172"/>
    </source>
</evidence>
<name>A0A919JJV5_9ACTN</name>
<dbReference type="EMBL" id="BOMQ01000049">
    <property type="protein sequence ID" value="GIE50472.1"/>
    <property type="molecule type" value="Genomic_DNA"/>
</dbReference>
<comment type="caution">
    <text evidence="3">The sequence shown here is derived from an EMBL/GenBank/DDBJ whole genome shotgun (WGS) entry which is preliminary data.</text>
</comment>
<feature type="region of interest" description="Disordered" evidence="1">
    <location>
        <begin position="1"/>
        <end position="33"/>
    </location>
</feature>